<evidence type="ECO:0000313" key="2">
    <source>
        <dbReference type="Proteomes" id="UP001151760"/>
    </source>
</evidence>
<comment type="caution">
    <text evidence="1">The sequence shown here is derived from an EMBL/GenBank/DDBJ whole genome shotgun (WGS) entry which is preliminary data.</text>
</comment>
<accession>A0ABQ4YZF4</accession>
<dbReference type="EMBL" id="BQNB010010810">
    <property type="protein sequence ID" value="GJS82255.1"/>
    <property type="molecule type" value="Genomic_DNA"/>
</dbReference>
<dbReference type="Proteomes" id="UP001151760">
    <property type="component" value="Unassembled WGS sequence"/>
</dbReference>
<name>A0ABQ4YZF4_9ASTR</name>
<gene>
    <name evidence="1" type="ORF">Tco_0748796</name>
</gene>
<proteinExistence type="predicted"/>
<evidence type="ECO:0000313" key="1">
    <source>
        <dbReference type="EMBL" id="GJS82255.1"/>
    </source>
</evidence>
<keyword evidence="2" id="KW-1185">Reference proteome</keyword>
<organism evidence="1 2">
    <name type="scientific">Tanacetum coccineum</name>
    <dbReference type="NCBI Taxonomy" id="301880"/>
    <lineage>
        <taxon>Eukaryota</taxon>
        <taxon>Viridiplantae</taxon>
        <taxon>Streptophyta</taxon>
        <taxon>Embryophyta</taxon>
        <taxon>Tracheophyta</taxon>
        <taxon>Spermatophyta</taxon>
        <taxon>Magnoliopsida</taxon>
        <taxon>eudicotyledons</taxon>
        <taxon>Gunneridae</taxon>
        <taxon>Pentapetalae</taxon>
        <taxon>asterids</taxon>
        <taxon>campanulids</taxon>
        <taxon>Asterales</taxon>
        <taxon>Asteraceae</taxon>
        <taxon>Asteroideae</taxon>
        <taxon>Anthemideae</taxon>
        <taxon>Anthemidinae</taxon>
        <taxon>Tanacetum</taxon>
    </lineage>
</organism>
<protein>
    <submittedName>
        <fullName evidence="1">Uncharacterized protein</fullName>
    </submittedName>
</protein>
<sequence>MSIDLPCVTPWTSETRFLSRENTNTGKGLCIASLGSMMSFSMSAINLDSDIICIDPGICVIVDVEGFFVYTLYPYIFFFILQPPSMLYQDSFTTTIVVGKFVPVLTQS</sequence>
<reference evidence="1" key="2">
    <citation type="submission" date="2022-01" db="EMBL/GenBank/DDBJ databases">
        <authorList>
            <person name="Yamashiro T."/>
            <person name="Shiraishi A."/>
            <person name="Satake H."/>
            <person name="Nakayama K."/>
        </authorList>
    </citation>
    <scope>NUCLEOTIDE SEQUENCE</scope>
</reference>
<reference evidence="1" key="1">
    <citation type="journal article" date="2022" name="Int. J. Mol. Sci.">
        <title>Draft Genome of Tanacetum Coccineum: Genomic Comparison of Closely Related Tanacetum-Family Plants.</title>
        <authorList>
            <person name="Yamashiro T."/>
            <person name="Shiraishi A."/>
            <person name="Nakayama K."/>
            <person name="Satake H."/>
        </authorList>
    </citation>
    <scope>NUCLEOTIDE SEQUENCE</scope>
</reference>